<dbReference type="InterPro" id="IPR032675">
    <property type="entry name" value="LRR_dom_sf"/>
</dbReference>
<reference evidence="10" key="1">
    <citation type="journal article" date="2023" name="Plant Biotechnol. J.">
        <title>Chromosome-level wild Hevea brasiliensis genome provides new tools for genomic-assisted breeding and valuable loci to elevate rubber yield.</title>
        <authorList>
            <person name="Cheng H."/>
            <person name="Song X."/>
            <person name="Hu Y."/>
            <person name="Wu T."/>
            <person name="Yang Q."/>
            <person name="An Z."/>
            <person name="Feng S."/>
            <person name="Deng Z."/>
            <person name="Wu W."/>
            <person name="Zeng X."/>
            <person name="Tu M."/>
            <person name="Wang X."/>
            <person name="Huang H."/>
        </authorList>
    </citation>
    <scope>NUCLEOTIDE SEQUENCE</scope>
    <source>
        <strain evidence="10">MT/VB/25A 57/8</strain>
    </source>
</reference>
<dbReference type="Gene3D" id="3.40.50.300">
    <property type="entry name" value="P-loop containing nucleotide triphosphate hydrolases"/>
    <property type="match status" value="1"/>
</dbReference>
<sequence>MAEQIPFTIAENLLSKLTSFASEEIGLVYGFKNDLSRLQTTLSTIKAILLDAEEKQEQSHAVKDWIKRLKDVVYDADDLLDDVATEGLRRKVEGQGRIVRKVCDFFSSSNQIAFRFEMGNRIKDLRERLDEVAKEMSGFGFIIRKEVGVDMRVKNSWRETDSFVQESEMIGRDGDKKKIIESLLCPDNQSNVSVVAIVGFGGLGKTALAQLVYNDEKVMNYFDLKMWACVSEESNIEMIVKIILKSANIEVSNLSLEQLQIRLRQHLERRKYLMVLDDVWNVDYRIWSQLRKYLMVGAIGSKILVTTRNKSVALAMGVDSPYALGGLTEDQSWDLFEKLVFRERTIRVNTNLIEIGKKIAKKCKGVPLAIKALGGIMQLKSGESDEWFSVLENEMWKSFESKNDVGPVLKLSYDHLPNHLKQCFAYCAMFPKDYEFDKETLIQLWMAQGYVQCWSQNENESLEEIGDGYFNELLFRSFFQKDKYYYKMHDLIHDLAQSIAGDSCFVVNDTIKDIPDRVQHVYFEGLPSKECLRKFKNKGLRTLFFSRELDINLDSIISNCRSLCVLSLRGWDINGLPDSIEKLKHLRYLDISRNQIIQSLPNCICSLYNLQTLILSGCWVLRELPRDIRKLICLRSLMIDGCYRLEYMPVGLGRLTSLKRLSRFIVGRDQGRRCATLNELNSLNQLSGEISIEGRGNVRSAALESNQVNLKEKKHLHSLNLEWDDTGDSDSGNSELLLDNLHPHPNLKQLYVNRHYWCSYGGVRFSNWLSSITNLVDIEMSRCPKCEHLPPLDNLPSLKSLTLDNFNSLNYISDEMAESSSFSSPSTTFFPSLKILQLFDCPNLKGWWRTCRDAELVPQFPCLSNLTIRNCPNLTLMPTFPSLDMKLYLSNANIRPLHQTLKMKIMTATASTLPSTSSSVTAPFSKLKTLRLEEIEDLLSLPEEWMQSLISLENLTVSNLSNLVSLPRELQYVTTLRRLQIWSCSNLTALSDWMGNLTSLEYLDIDNCRKLESLPKVMRQITTLQRLIINDCPHLSERCGHDMAADWPNISHIPYIMIDRHQIQERGRYLLEEEGDSSASTG</sequence>
<evidence type="ECO:0000256" key="4">
    <source>
        <dbReference type="ARBA" id="ARBA00022821"/>
    </source>
</evidence>
<evidence type="ECO:0000313" key="11">
    <source>
        <dbReference type="Proteomes" id="UP001174677"/>
    </source>
</evidence>
<evidence type="ECO:0000259" key="7">
    <source>
        <dbReference type="Pfam" id="PF18052"/>
    </source>
</evidence>
<comment type="caution">
    <text evidence="10">The sequence shown here is derived from an EMBL/GenBank/DDBJ whole genome shotgun (WGS) entry which is preliminary data.</text>
</comment>
<dbReference type="InterPro" id="IPR002182">
    <property type="entry name" value="NB-ARC"/>
</dbReference>
<dbReference type="Pfam" id="PF00931">
    <property type="entry name" value="NB-ARC"/>
    <property type="match status" value="1"/>
</dbReference>
<evidence type="ECO:0000256" key="1">
    <source>
        <dbReference type="ARBA" id="ARBA00022614"/>
    </source>
</evidence>
<dbReference type="Gene3D" id="1.10.10.10">
    <property type="entry name" value="Winged helix-like DNA-binding domain superfamily/Winged helix DNA-binding domain"/>
    <property type="match status" value="1"/>
</dbReference>
<evidence type="ECO:0000256" key="2">
    <source>
        <dbReference type="ARBA" id="ARBA00022737"/>
    </source>
</evidence>
<dbReference type="Pfam" id="PF18052">
    <property type="entry name" value="Rx_N"/>
    <property type="match status" value="1"/>
</dbReference>
<dbReference type="InterPro" id="IPR027417">
    <property type="entry name" value="P-loop_NTPase"/>
</dbReference>
<feature type="domain" description="Disease resistance protein winged helix" evidence="8">
    <location>
        <begin position="429"/>
        <end position="496"/>
    </location>
</feature>
<dbReference type="PRINTS" id="PR00364">
    <property type="entry name" value="DISEASERSIST"/>
</dbReference>
<keyword evidence="11" id="KW-1185">Reference proteome</keyword>
<dbReference type="InterPro" id="IPR058922">
    <property type="entry name" value="WHD_DRP"/>
</dbReference>
<dbReference type="InterPro" id="IPR036388">
    <property type="entry name" value="WH-like_DNA-bd_sf"/>
</dbReference>
<dbReference type="InterPro" id="IPR042197">
    <property type="entry name" value="Apaf_helical"/>
</dbReference>
<dbReference type="SUPFAM" id="SSF52058">
    <property type="entry name" value="L domain-like"/>
    <property type="match status" value="1"/>
</dbReference>
<proteinExistence type="predicted"/>
<feature type="domain" description="R13L1/DRL21-like LRR repeat region" evidence="9">
    <location>
        <begin position="677"/>
        <end position="805"/>
    </location>
</feature>
<dbReference type="InterPro" id="IPR041118">
    <property type="entry name" value="Rx_N"/>
</dbReference>
<dbReference type="Gene3D" id="1.10.8.430">
    <property type="entry name" value="Helical domain of apoptotic protease-activating factors"/>
    <property type="match status" value="1"/>
</dbReference>
<dbReference type="PANTHER" id="PTHR36766">
    <property type="entry name" value="PLANT BROAD-SPECTRUM MILDEW RESISTANCE PROTEIN RPW8"/>
    <property type="match status" value="1"/>
</dbReference>
<keyword evidence="4" id="KW-0611">Plant defense</keyword>
<dbReference type="Proteomes" id="UP001174677">
    <property type="component" value="Chromosome 14"/>
</dbReference>
<feature type="domain" description="NB-ARC" evidence="6">
    <location>
        <begin position="174"/>
        <end position="344"/>
    </location>
</feature>
<evidence type="ECO:0000259" key="6">
    <source>
        <dbReference type="Pfam" id="PF00931"/>
    </source>
</evidence>
<gene>
    <name evidence="10" type="ORF">P3X46_024326</name>
</gene>
<evidence type="ECO:0000259" key="9">
    <source>
        <dbReference type="Pfam" id="PF25019"/>
    </source>
</evidence>
<evidence type="ECO:0000256" key="3">
    <source>
        <dbReference type="ARBA" id="ARBA00022741"/>
    </source>
</evidence>
<name>A0ABQ9L259_HEVBR</name>
<accession>A0ABQ9L259</accession>
<dbReference type="Gene3D" id="3.80.10.10">
    <property type="entry name" value="Ribonuclease Inhibitor"/>
    <property type="match status" value="3"/>
</dbReference>
<evidence type="ECO:0000256" key="5">
    <source>
        <dbReference type="ARBA" id="ARBA00022840"/>
    </source>
</evidence>
<evidence type="ECO:0000313" key="10">
    <source>
        <dbReference type="EMBL" id="KAJ9158775.1"/>
    </source>
</evidence>
<keyword evidence="3" id="KW-0547">Nucleotide-binding</keyword>
<dbReference type="PANTHER" id="PTHR36766:SF40">
    <property type="entry name" value="DISEASE RESISTANCE PROTEIN RGA3"/>
    <property type="match status" value="1"/>
</dbReference>
<dbReference type="Pfam" id="PF25019">
    <property type="entry name" value="LRR_R13L1-DRL21"/>
    <property type="match status" value="1"/>
</dbReference>
<keyword evidence="1" id="KW-0433">Leucine-rich repeat</keyword>
<keyword evidence="5" id="KW-0067">ATP-binding</keyword>
<feature type="domain" description="Disease resistance N-terminal" evidence="7">
    <location>
        <begin position="11"/>
        <end position="96"/>
    </location>
</feature>
<dbReference type="SUPFAM" id="SSF52540">
    <property type="entry name" value="P-loop containing nucleoside triphosphate hydrolases"/>
    <property type="match status" value="1"/>
</dbReference>
<dbReference type="EMBL" id="JARPOI010000014">
    <property type="protein sequence ID" value="KAJ9158775.1"/>
    <property type="molecule type" value="Genomic_DNA"/>
</dbReference>
<keyword evidence="2" id="KW-0677">Repeat</keyword>
<dbReference type="InterPro" id="IPR056789">
    <property type="entry name" value="LRR_R13L1-DRL21"/>
</dbReference>
<dbReference type="Pfam" id="PF23559">
    <property type="entry name" value="WHD_DRP"/>
    <property type="match status" value="1"/>
</dbReference>
<evidence type="ECO:0000259" key="8">
    <source>
        <dbReference type="Pfam" id="PF23559"/>
    </source>
</evidence>
<organism evidence="10 11">
    <name type="scientific">Hevea brasiliensis</name>
    <name type="common">Para rubber tree</name>
    <name type="synonym">Siphonia brasiliensis</name>
    <dbReference type="NCBI Taxonomy" id="3981"/>
    <lineage>
        <taxon>Eukaryota</taxon>
        <taxon>Viridiplantae</taxon>
        <taxon>Streptophyta</taxon>
        <taxon>Embryophyta</taxon>
        <taxon>Tracheophyta</taxon>
        <taxon>Spermatophyta</taxon>
        <taxon>Magnoliopsida</taxon>
        <taxon>eudicotyledons</taxon>
        <taxon>Gunneridae</taxon>
        <taxon>Pentapetalae</taxon>
        <taxon>rosids</taxon>
        <taxon>fabids</taxon>
        <taxon>Malpighiales</taxon>
        <taxon>Euphorbiaceae</taxon>
        <taxon>Crotonoideae</taxon>
        <taxon>Micrandreae</taxon>
        <taxon>Hevea</taxon>
    </lineage>
</organism>
<dbReference type="Gene3D" id="1.20.5.4130">
    <property type="match status" value="1"/>
</dbReference>
<protein>
    <submittedName>
        <fullName evidence="10">Uncharacterized protein</fullName>
    </submittedName>
</protein>